<keyword evidence="2" id="KW-1133">Transmembrane helix</keyword>
<dbReference type="AlphaFoldDB" id="A0A919RNI8"/>
<organism evidence="3 4">
    <name type="scientific">Sinosporangium siamense</name>
    <dbReference type="NCBI Taxonomy" id="1367973"/>
    <lineage>
        <taxon>Bacteria</taxon>
        <taxon>Bacillati</taxon>
        <taxon>Actinomycetota</taxon>
        <taxon>Actinomycetes</taxon>
        <taxon>Streptosporangiales</taxon>
        <taxon>Streptosporangiaceae</taxon>
        <taxon>Sinosporangium</taxon>
    </lineage>
</organism>
<evidence type="ECO:0000313" key="3">
    <source>
        <dbReference type="EMBL" id="GII95729.1"/>
    </source>
</evidence>
<name>A0A919RNI8_9ACTN</name>
<keyword evidence="2" id="KW-0472">Membrane</keyword>
<comment type="caution">
    <text evidence="3">The sequence shown here is derived from an EMBL/GenBank/DDBJ whole genome shotgun (WGS) entry which is preliminary data.</text>
</comment>
<evidence type="ECO:0008006" key="5">
    <source>
        <dbReference type="Google" id="ProtNLM"/>
    </source>
</evidence>
<protein>
    <recommendedName>
        <fullName evidence="5">CU044_5270 family protein</fullName>
    </recommendedName>
</protein>
<dbReference type="RefSeq" id="WP_204030773.1">
    <property type="nucleotide sequence ID" value="NZ_BOOW01000038.1"/>
</dbReference>
<feature type="transmembrane region" description="Helical" evidence="2">
    <location>
        <begin position="44"/>
        <end position="67"/>
    </location>
</feature>
<feature type="compositionally biased region" description="Polar residues" evidence="1">
    <location>
        <begin position="352"/>
        <end position="361"/>
    </location>
</feature>
<evidence type="ECO:0000313" key="4">
    <source>
        <dbReference type="Proteomes" id="UP000606172"/>
    </source>
</evidence>
<sequence>MDELDLLARALPDANPPSPDVVARARARLAASPARPARRRTRTWTLTAAAATVGTVGIVGVVFGLVANLTAAAPSAVAPKRNQALLDLADRIEGLPAETGSFWRQTSIRGQYVKRSGITYVGQLHSETWQPRDFGEPATQLFWPNPIARPATTADERAWRAAGSPRRVKFPCDEGERCDVPVTDKVGQCEHRTLDNSRVDGTVGDLTMADLAALPTGQKELKEKLRTYHRVWEKRGFKQPFNEYLATTSNLLELPLRPDQRAAVIRLLAGLPATKVIGTVTDPLNRPALSVEFGTPNNTLVYNRKTGLELPVYHRMHIDPTTGTTLADVSHAARAGVGMAKDSVVTFRATTSESGWTTEQPTIPKGCKKSKNRS</sequence>
<dbReference type="Proteomes" id="UP000606172">
    <property type="component" value="Unassembled WGS sequence"/>
</dbReference>
<proteinExistence type="predicted"/>
<gene>
    <name evidence="3" type="ORF">Ssi02_59600</name>
</gene>
<keyword evidence="2" id="KW-0812">Transmembrane</keyword>
<keyword evidence="4" id="KW-1185">Reference proteome</keyword>
<dbReference type="EMBL" id="BOOW01000038">
    <property type="protein sequence ID" value="GII95729.1"/>
    <property type="molecule type" value="Genomic_DNA"/>
</dbReference>
<evidence type="ECO:0000256" key="2">
    <source>
        <dbReference type="SAM" id="Phobius"/>
    </source>
</evidence>
<evidence type="ECO:0000256" key="1">
    <source>
        <dbReference type="SAM" id="MobiDB-lite"/>
    </source>
</evidence>
<accession>A0A919RNI8</accession>
<feature type="region of interest" description="Disordered" evidence="1">
    <location>
        <begin position="352"/>
        <end position="374"/>
    </location>
</feature>
<reference evidence="3" key="1">
    <citation type="submission" date="2021-01" db="EMBL/GenBank/DDBJ databases">
        <title>Whole genome shotgun sequence of Sinosporangium siamense NBRC 109515.</title>
        <authorList>
            <person name="Komaki H."/>
            <person name="Tamura T."/>
        </authorList>
    </citation>
    <scope>NUCLEOTIDE SEQUENCE</scope>
    <source>
        <strain evidence="3">NBRC 109515</strain>
    </source>
</reference>